<proteinExistence type="predicted"/>
<name>A0A9P1I911_9PELO</name>
<dbReference type="AlphaFoldDB" id="A0A9P1I911"/>
<evidence type="ECO:0000313" key="1">
    <source>
        <dbReference type="EMBL" id="CAI5440491.1"/>
    </source>
</evidence>
<evidence type="ECO:0000313" key="2">
    <source>
        <dbReference type="Proteomes" id="UP001152747"/>
    </source>
</evidence>
<sequence>MEFSKLSPGFLEDVRKTKDFVKGIKLFWGEKASSVDVKYLDDSLMSVEFEMLSDDSTRIIYKDATDIYHEKPLVERRMADVALRCFKSFMSRSENIEEFELDMIIDSFPIDRFCIENWKMLKSFEIRSDSDSRNFSLDRLFEIGFISQEKLLSMEKLSFDNISMRGEQLLRIKSKKMRLTNIDPKVLQTFMKAWKTCPRRRKRSEIDENFEKLEFVIKEDEEVRENVWNIAFNEAQVIGNHKRFSNLSAGLKFDEYFIGNIWMADNLLTIQKERTNSIVEVPN</sequence>
<organism evidence="1 2">
    <name type="scientific">Caenorhabditis angaria</name>
    <dbReference type="NCBI Taxonomy" id="860376"/>
    <lineage>
        <taxon>Eukaryota</taxon>
        <taxon>Metazoa</taxon>
        <taxon>Ecdysozoa</taxon>
        <taxon>Nematoda</taxon>
        <taxon>Chromadorea</taxon>
        <taxon>Rhabditida</taxon>
        <taxon>Rhabditina</taxon>
        <taxon>Rhabditomorpha</taxon>
        <taxon>Rhabditoidea</taxon>
        <taxon>Rhabditidae</taxon>
        <taxon>Peloderinae</taxon>
        <taxon>Caenorhabditis</taxon>
    </lineage>
</organism>
<comment type="caution">
    <text evidence="1">The sequence shown here is derived from an EMBL/GenBank/DDBJ whole genome shotgun (WGS) entry which is preliminary data.</text>
</comment>
<dbReference type="Proteomes" id="UP001152747">
    <property type="component" value="Unassembled WGS sequence"/>
</dbReference>
<protein>
    <recommendedName>
        <fullName evidence="3">F-box associated domain-containing protein</fullName>
    </recommendedName>
</protein>
<keyword evidence="2" id="KW-1185">Reference proteome</keyword>
<evidence type="ECO:0008006" key="3">
    <source>
        <dbReference type="Google" id="ProtNLM"/>
    </source>
</evidence>
<dbReference type="EMBL" id="CANHGI010000001">
    <property type="protein sequence ID" value="CAI5440491.1"/>
    <property type="molecule type" value="Genomic_DNA"/>
</dbReference>
<accession>A0A9P1I911</accession>
<gene>
    <name evidence="1" type="ORF">CAMP_LOCUS3128</name>
</gene>
<reference evidence="1" key="1">
    <citation type="submission" date="2022-11" db="EMBL/GenBank/DDBJ databases">
        <authorList>
            <person name="Kikuchi T."/>
        </authorList>
    </citation>
    <scope>NUCLEOTIDE SEQUENCE</scope>
    <source>
        <strain evidence="1">PS1010</strain>
    </source>
</reference>